<dbReference type="EMBL" id="CM055732">
    <property type="protein sequence ID" value="KAJ8011120.1"/>
    <property type="molecule type" value="Genomic_DNA"/>
</dbReference>
<accession>A0ACC2H626</accession>
<protein>
    <submittedName>
        <fullName evidence="1">Uncharacterized protein</fullName>
    </submittedName>
</protein>
<proteinExistence type="predicted"/>
<comment type="caution">
    <text evidence="1">The sequence shown here is derived from an EMBL/GenBank/DDBJ whole genome shotgun (WGS) entry which is preliminary data.</text>
</comment>
<keyword evidence="2" id="KW-1185">Reference proteome</keyword>
<dbReference type="Proteomes" id="UP001157502">
    <property type="component" value="Chromosome 5"/>
</dbReference>
<sequence length="78" mass="8706">MKMQMVLALVIFTIAIITTHSVPIETMGELNVQSFLSEGPQYVRTGLVRRRRGTEQSQRTPSRFCSGCYSVIGDPTTI</sequence>
<gene>
    <name evidence="1" type="ORF">DPEC_G00054890</name>
</gene>
<organism evidence="1 2">
    <name type="scientific">Dallia pectoralis</name>
    <name type="common">Alaska blackfish</name>
    <dbReference type="NCBI Taxonomy" id="75939"/>
    <lineage>
        <taxon>Eukaryota</taxon>
        <taxon>Metazoa</taxon>
        <taxon>Chordata</taxon>
        <taxon>Craniata</taxon>
        <taxon>Vertebrata</taxon>
        <taxon>Euteleostomi</taxon>
        <taxon>Actinopterygii</taxon>
        <taxon>Neopterygii</taxon>
        <taxon>Teleostei</taxon>
        <taxon>Protacanthopterygii</taxon>
        <taxon>Esociformes</taxon>
        <taxon>Umbridae</taxon>
        <taxon>Dallia</taxon>
    </lineage>
</organism>
<evidence type="ECO:0000313" key="1">
    <source>
        <dbReference type="EMBL" id="KAJ8011120.1"/>
    </source>
</evidence>
<evidence type="ECO:0000313" key="2">
    <source>
        <dbReference type="Proteomes" id="UP001157502"/>
    </source>
</evidence>
<reference evidence="1" key="1">
    <citation type="submission" date="2021-05" db="EMBL/GenBank/DDBJ databases">
        <authorList>
            <person name="Pan Q."/>
            <person name="Jouanno E."/>
            <person name="Zahm M."/>
            <person name="Klopp C."/>
            <person name="Cabau C."/>
            <person name="Louis A."/>
            <person name="Berthelot C."/>
            <person name="Parey E."/>
            <person name="Roest Crollius H."/>
            <person name="Montfort J."/>
            <person name="Robinson-Rechavi M."/>
            <person name="Bouchez O."/>
            <person name="Lampietro C."/>
            <person name="Lopez Roques C."/>
            <person name="Donnadieu C."/>
            <person name="Postlethwait J."/>
            <person name="Bobe J."/>
            <person name="Dillon D."/>
            <person name="Chandos A."/>
            <person name="von Hippel F."/>
            <person name="Guiguen Y."/>
        </authorList>
    </citation>
    <scope>NUCLEOTIDE SEQUENCE</scope>
    <source>
        <strain evidence="1">YG-Jan2019</strain>
    </source>
</reference>
<name>A0ACC2H626_DALPE</name>